<dbReference type="EMBL" id="CP059268">
    <property type="protein sequence ID" value="QLQ78889.1"/>
    <property type="molecule type" value="Genomic_DNA"/>
</dbReference>
<evidence type="ECO:0000256" key="8">
    <source>
        <dbReference type="ARBA" id="ARBA00022801"/>
    </source>
</evidence>
<gene>
    <name evidence="17" type="ORF">HG537_0B02370</name>
</gene>
<evidence type="ECO:0000313" key="17">
    <source>
        <dbReference type="EMBL" id="QLQ78889.1"/>
    </source>
</evidence>
<evidence type="ECO:0000256" key="3">
    <source>
        <dbReference type="ARBA" id="ARBA00005313"/>
    </source>
</evidence>
<dbReference type="GO" id="GO:0006302">
    <property type="term" value="P:double-strand break repair"/>
    <property type="evidence" value="ECO:0007669"/>
    <property type="project" value="TreeGrafter"/>
</dbReference>
<keyword evidence="8" id="KW-0378">Hydrolase</keyword>
<evidence type="ECO:0000256" key="11">
    <source>
        <dbReference type="ARBA" id="ARBA00023204"/>
    </source>
</evidence>
<keyword evidence="9" id="KW-0460">Magnesium</keyword>
<dbReference type="PANTHER" id="PTHR21077">
    <property type="entry name" value="EME1 PROTEIN"/>
    <property type="match status" value="1"/>
</dbReference>
<evidence type="ECO:0000256" key="12">
    <source>
        <dbReference type="ARBA" id="ARBA00023242"/>
    </source>
</evidence>
<proteinExistence type="inferred from homology"/>
<feature type="compositionally biased region" description="Polar residues" evidence="15">
    <location>
        <begin position="31"/>
        <end position="49"/>
    </location>
</feature>
<evidence type="ECO:0000256" key="10">
    <source>
        <dbReference type="ARBA" id="ARBA00023172"/>
    </source>
</evidence>
<evidence type="ECO:0000256" key="4">
    <source>
        <dbReference type="ARBA" id="ARBA00022722"/>
    </source>
</evidence>
<dbReference type="PANTHER" id="PTHR21077:SF5">
    <property type="entry name" value="CROSSOVER JUNCTION ENDONUCLEASE MMS4"/>
    <property type="match status" value="1"/>
</dbReference>
<evidence type="ECO:0000256" key="1">
    <source>
        <dbReference type="ARBA" id="ARBA00001946"/>
    </source>
</evidence>
<feature type="region of interest" description="Disordered" evidence="15">
    <location>
        <begin position="31"/>
        <end position="50"/>
    </location>
</feature>
<comment type="similarity">
    <text evidence="3">Belongs to the EME1/MMS4 family.</text>
</comment>
<reference evidence="17 18" key="1">
    <citation type="submission" date="2020-06" db="EMBL/GenBank/DDBJ databases">
        <title>The yeast mating-type switching endonuclease HO is a domesticated member of an unorthodox homing genetic element family.</title>
        <authorList>
            <person name="Coughlan A.Y."/>
            <person name="Lombardi L."/>
            <person name="Braun-Galleani S."/>
            <person name="Martos A.R."/>
            <person name="Galeote V."/>
            <person name="Bigey F."/>
            <person name="Dequin S."/>
            <person name="Byrne K.P."/>
            <person name="Wolfe K.H."/>
        </authorList>
    </citation>
    <scope>NUCLEOTIDE SEQUENCE [LARGE SCALE GENOMIC DNA]</scope>
    <source>
        <strain evidence="17 18">CBS2947</strain>
    </source>
</reference>
<protein>
    <recommendedName>
        <fullName evidence="16">ERCC4 domain-containing protein</fullName>
    </recommendedName>
</protein>
<dbReference type="GO" id="GO:0031297">
    <property type="term" value="P:replication fork processing"/>
    <property type="evidence" value="ECO:0007669"/>
    <property type="project" value="TreeGrafter"/>
</dbReference>
<name>A0A7H9HNR8_9SACH</name>
<dbReference type="GO" id="GO:0046872">
    <property type="term" value="F:metal ion binding"/>
    <property type="evidence" value="ECO:0007669"/>
    <property type="project" value="UniProtKB-KW"/>
</dbReference>
<dbReference type="GO" id="GO:0003677">
    <property type="term" value="F:DNA binding"/>
    <property type="evidence" value="ECO:0007669"/>
    <property type="project" value="InterPro"/>
</dbReference>
<evidence type="ECO:0000256" key="9">
    <source>
        <dbReference type="ARBA" id="ARBA00022842"/>
    </source>
</evidence>
<dbReference type="GO" id="GO:0005634">
    <property type="term" value="C:nucleus"/>
    <property type="evidence" value="ECO:0007669"/>
    <property type="project" value="UniProtKB-SubCell"/>
</dbReference>
<evidence type="ECO:0000259" key="16">
    <source>
        <dbReference type="SMART" id="SM00891"/>
    </source>
</evidence>
<comment type="cofactor">
    <cofactor evidence="1">
        <name>Mg(2+)</name>
        <dbReference type="ChEBI" id="CHEBI:18420"/>
    </cofactor>
</comment>
<keyword evidence="11" id="KW-0234">DNA repair</keyword>
<evidence type="ECO:0000256" key="14">
    <source>
        <dbReference type="SAM" id="Coils"/>
    </source>
</evidence>
<dbReference type="GO" id="GO:0008821">
    <property type="term" value="F:crossover junction DNA endonuclease activity"/>
    <property type="evidence" value="ECO:0007669"/>
    <property type="project" value="TreeGrafter"/>
</dbReference>
<keyword evidence="12" id="KW-0539">Nucleus</keyword>
<sequence>MGDVIELLDDAAESGLADSPQKLNPEVFTLTSDDSIQLPKRQSQTQYPSSPKEIEIITDSSIQPGIGSIEISAPFCQDLCTTVGDGSSIDGEFEPRPRSGKRILEEILNEESSVCNSRVSSIEEKVQNGLKRLRDVEQEHLQTEFGIKEDTRHGVTKNVNADVSGAVVADILESYPISSPAADLTGSKRLKRSESRQLFIQNSDWSFNTGEVSENDVLSQGSISESEILRNSVLASGKAKRLPILPIASSNWRDKHMTDVFNNSEKTNVSDQQGLSDCRQSEILELNVRKFPSNKKPSFADDLSKPAQSAKNDSNESKEAFNEISKAREVSRLTPYIVHGRCYSDDEAVRLVQTWLGSNRRAFKESNQIYRSNEKARSCITVTMSSRLIKLFESSGCDLENGIKPATLQASVEEELPRIGFLRTCDSEYDFAHDIFFPCEKIAVEEALSILYYDAQTFFELYRTDKEYLFKRFRSLTKSGKYLIVVLSNLKKLARALEALEDKKYKARVQDELTGSQTTRGFNSKKKTSVLEDLSMKRFDIEQRLRFIDRLWGIKIHVVSSHAEFTESLPNLVSLIAKQRMDPAIRYMRYSHINARSGKDKTDVLRQTLQQINKMPELKANSVIAAYSTFQALFTDFKKGELKSGLDGQHLMTEAMETRLYKLFTCENPNESIQ</sequence>
<keyword evidence="6" id="KW-0255">Endonuclease</keyword>
<dbReference type="InterPro" id="IPR033310">
    <property type="entry name" value="Mms4/EME1/EME2"/>
</dbReference>
<keyword evidence="4" id="KW-0540">Nuclease</keyword>
<dbReference type="Proteomes" id="UP000510647">
    <property type="component" value="Chromosome 2"/>
</dbReference>
<evidence type="ECO:0000256" key="5">
    <source>
        <dbReference type="ARBA" id="ARBA00022723"/>
    </source>
</evidence>
<keyword evidence="10" id="KW-0233">DNA recombination</keyword>
<keyword evidence="5" id="KW-0479">Metal-binding</keyword>
<comment type="subcellular location">
    <subcellularLocation>
        <location evidence="2">Nucleus</location>
    </subcellularLocation>
</comment>
<keyword evidence="18" id="KW-1185">Reference proteome</keyword>
<dbReference type="AlphaFoldDB" id="A0A7H9HNR8"/>
<dbReference type="GO" id="GO:0031573">
    <property type="term" value="P:mitotic intra-S DNA damage checkpoint signaling"/>
    <property type="evidence" value="ECO:0007669"/>
    <property type="project" value="TreeGrafter"/>
</dbReference>
<feature type="region of interest" description="Disordered" evidence="15">
    <location>
        <begin position="295"/>
        <end position="322"/>
    </location>
</feature>
<dbReference type="GO" id="GO:0000712">
    <property type="term" value="P:resolution of meiotic recombination intermediates"/>
    <property type="evidence" value="ECO:0007669"/>
    <property type="project" value="TreeGrafter"/>
</dbReference>
<evidence type="ECO:0000256" key="2">
    <source>
        <dbReference type="ARBA" id="ARBA00004123"/>
    </source>
</evidence>
<keyword evidence="7" id="KW-0227">DNA damage</keyword>
<evidence type="ECO:0000313" key="18">
    <source>
        <dbReference type="Proteomes" id="UP000510647"/>
    </source>
</evidence>
<evidence type="ECO:0000256" key="7">
    <source>
        <dbReference type="ARBA" id="ARBA00022763"/>
    </source>
</evidence>
<evidence type="ECO:0000256" key="6">
    <source>
        <dbReference type="ARBA" id="ARBA00022759"/>
    </source>
</evidence>
<feature type="compositionally biased region" description="Basic and acidic residues" evidence="15">
    <location>
        <begin position="313"/>
        <end position="322"/>
    </location>
</feature>
<dbReference type="OrthoDB" id="343092at2759"/>
<feature type="coiled-coil region" evidence="14">
    <location>
        <begin position="483"/>
        <end position="510"/>
    </location>
</feature>
<dbReference type="InterPro" id="IPR006166">
    <property type="entry name" value="ERCC4_domain"/>
</dbReference>
<evidence type="ECO:0000256" key="15">
    <source>
        <dbReference type="SAM" id="MobiDB-lite"/>
    </source>
</evidence>
<dbReference type="SMART" id="SM00891">
    <property type="entry name" value="ERCC4"/>
    <property type="match status" value="1"/>
</dbReference>
<evidence type="ECO:0000256" key="13">
    <source>
        <dbReference type="ARBA" id="ARBA00023254"/>
    </source>
</evidence>
<dbReference type="InterPro" id="IPR042530">
    <property type="entry name" value="EME1/EME2_C"/>
</dbReference>
<keyword evidence="13" id="KW-0469">Meiosis</keyword>
<accession>A0A7H9HNR8</accession>
<feature type="domain" description="ERCC4" evidence="16">
    <location>
        <begin position="381"/>
        <end position="638"/>
    </location>
</feature>
<keyword evidence="14" id="KW-0175">Coiled coil</keyword>
<organism evidence="17 18">
    <name type="scientific">Torulaspora globosa</name>
    <dbReference type="NCBI Taxonomy" id="48254"/>
    <lineage>
        <taxon>Eukaryota</taxon>
        <taxon>Fungi</taxon>
        <taxon>Dikarya</taxon>
        <taxon>Ascomycota</taxon>
        <taxon>Saccharomycotina</taxon>
        <taxon>Saccharomycetes</taxon>
        <taxon>Saccharomycetales</taxon>
        <taxon>Saccharomycetaceae</taxon>
        <taxon>Torulaspora</taxon>
    </lineage>
</organism>
<dbReference type="GO" id="GO:0048476">
    <property type="term" value="C:Holliday junction resolvase complex"/>
    <property type="evidence" value="ECO:0007669"/>
    <property type="project" value="InterPro"/>
</dbReference>
<dbReference type="Gene3D" id="1.10.150.670">
    <property type="entry name" value="Crossover junction endonuclease EME1, DNA-binding domain"/>
    <property type="match status" value="1"/>
</dbReference>